<dbReference type="GO" id="GO:0070403">
    <property type="term" value="F:NAD+ binding"/>
    <property type="evidence" value="ECO:0007669"/>
    <property type="project" value="InterPro"/>
</dbReference>
<accession>A0A1H8FEA9</accession>
<dbReference type="Pfam" id="PF00378">
    <property type="entry name" value="ECH_1"/>
    <property type="match status" value="1"/>
</dbReference>
<feature type="domain" description="3-hydroxyacyl-CoA dehydrogenase C-terminal" evidence="11">
    <location>
        <begin position="508"/>
        <end position="603"/>
    </location>
</feature>
<evidence type="ECO:0000256" key="7">
    <source>
        <dbReference type="ARBA" id="ARBA00023098"/>
    </source>
</evidence>
<evidence type="ECO:0000313" key="13">
    <source>
        <dbReference type="EMBL" id="SEN29527.1"/>
    </source>
</evidence>
<evidence type="ECO:0000256" key="1">
    <source>
        <dbReference type="ARBA" id="ARBA00005005"/>
    </source>
</evidence>
<dbReference type="GO" id="GO:0006635">
    <property type="term" value="P:fatty acid beta-oxidation"/>
    <property type="evidence" value="ECO:0007669"/>
    <property type="project" value="UniProtKB-UniPathway"/>
</dbReference>
<dbReference type="InterPro" id="IPR050136">
    <property type="entry name" value="FA_oxidation_alpha_subunit"/>
</dbReference>
<evidence type="ECO:0000259" key="12">
    <source>
        <dbReference type="Pfam" id="PF02737"/>
    </source>
</evidence>
<comment type="pathway">
    <text evidence="1">Lipid metabolism; fatty acid beta-oxidation.</text>
</comment>
<keyword evidence="3" id="KW-0276">Fatty acid metabolism</keyword>
<dbReference type="Proteomes" id="UP000183002">
    <property type="component" value="Unassembled WGS sequence"/>
</dbReference>
<evidence type="ECO:0000256" key="4">
    <source>
        <dbReference type="ARBA" id="ARBA00022963"/>
    </source>
</evidence>
<gene>
    <name evidence="13" type="ORF">SAMN05216227_1010111</name>
</gene>
<evidence type="ECO:0000256" key="6">
    <source>
        <dbReference type="ARBA" id="ARBA00023027"/>
    </source>
</evidence>
<dbReference type="STRING" id="1077947.SAMN05216227_1010111"/>
<evidence type="ECO:0000256" key="9">
    <source>
        <dbReference type="ARBA" id="ARBA00023268"/>
    </source>
</evidence>
<keyword evidence="7" id="KW-0443">Lipid metabolism</keyword>
<evidence type="ECO:0000259" key="11">
    <source>
        <dbReference type="Pfam" id="PF00725"/>
    </source>
</evidence>
<dbReference type="InterPro" id="IPR001753">
    <property type="entry name" value="Enoyl-CoA_hydra/iso"/>
</dbReference>
<keyword evidence="14" id="KW-1185">Reference proteome</keyword>
<evidence type="ECO:0000256" key="5">
    <source>
        <dbReference type="ARBA" id="ARBA00023002"/>
    </source>
</evidence>
<protein>
    <submittedName>
        <fullName evidence="13">3-hydroxyacyl-CoA dehydrogenase</fullName>
    </submittedName>
</protein>
<keyword evidence="6" id="KW-0520">NAD</keyword>
<dbReference type="AlphaFoldDB" id="A0A1H8FEA9"/>
<evidence type="ECO:0000256" key="3">
    <source>
        <dbReference type="ARBA" id="ARBA00022832"/>
    </source>
</evidence>
<dbReference type="GO" id="GO:0004300">
    <property type="term" value="F:enoyl-CoA hydratase activity"/>
    <property type="evidence" value="ECO:0007669"/>
    <property type="project" value="TreeGrafter"/>
</dbReference>
<organism evidence="13 14">
    <name type="scientific">Pseudorhodobacter antarcticus</name>
    <dbReference type="NCBI Taxonomy" id="1077947"/>
    <lineage>
        <taxon>Bacteria</taxon>
        <taxon>Pseudomonadati</taxon>
        <taxon>Pseudomonadota</taxon>
        <taxon>Alphaproteobacteria</taxon>
        <taxon>Rhodobacterales</taxon>
        <taxon>Paracoccaceae</taxon>
        <taxon>Pseudorhodobacter</taxon>
    </lineage>
</organism>
<reference evidence="13 14" key="1">
    <citation type="submission" date="2016-10" db="EMBL/GenBank/DDBJ databases">
        <authorList>
            <person name="de Groot N.N."/>
        </authorList>
    </citation>
    <scope>NUCLEOTIDE SEQUENCE [LARGE SCALE GENOMIC DNA]</scope>
    <source>
        <strain evidence="13 14">CGMCC 1.10836</strain>
    </source>
</reference>
<evidence type="ECO:0000256" key="2">
    <source>
        <dbReference type="ARBA" id="ARBA00007005"/>
    </source>
</evidence>
<evidence type="ECO:0000256" key="8">
    <source>
        <dbReference type="ARBA" id="ARBA00023239"/>
    </source>
</evidence>
<keyword evidence="5" id="KW-0560">Oxidoreductase</keyword>
<dbReference type="FunFam" id="3.40.50.720:FF:000009">
    <property type="entry name" value="Fatty oxidation complex, alpha subunit"/>
    <property type="match status" value="1"/>
</dbReference>
<dbReference type="OrthoDB" id="9771883at2"/>
<dbReference type="PANTHER" id="PTHR43612:SF3">
    <property type="entry name" value="TRIFUNCTIONAL ENZYME SUBUNIT ALPHA, MITOCHONDRIAL"/>
    <property type="match status" value="1"/>
</dbReference>
<dbReference type="SUPFAM" id="SSF51735">
    <property type="entry name" value="NAD(P)-binding Rossmann-fold domains"/>
    <property type="match status" value="1"/>
</dbReference>
<proteinExistence type="inferred from homology"/>
<dbReference type="SUPFAM" id="SSF48179">
    <property type="entry name" value="6-phosphogluconate dehydrogenase C-terminal domain-like"/>
    <property type="match status" value="2"/>
</dbReference>
<dbReference type="Gene3D" id="3.40.50.720">
    <property type="entry name" value="NAD(P)-binding Rossmann-like Domain"/>
    <property type="match status" value="1"/>
</dbReference>
<dbReference type="Gene3D" id="3.90.226.10">
    <property type="entry name" value="2-enoyl-CoA Hydratase, Chain A, domain 1"/>
    <property type="match status" value="1"/>
</dbReference>
<dbReference type="PANTHER" id="PTHR43612">
    <property type="entry name" value="TRIFUNCTIONAL ENZYME SUBUNIT ALPHA"/>
    <property type="match status" value="1"/>
</dbReference>
<dbReference type="Gene3D" id="1.10.1040.50">
    <property type="match status" value="1"/>
</dbReference>
<evidence type="ECO:0000256" key="10">
    <source>
        <dbReference type="ARBA" id="ARBA00049556"/>
    </source>
</evidence>
<evidence type="ECO:0000313" key="14">
    <source>
        <dbReference type="Proteomes" id="UP000183002"/>
    </source>
</evidence>
<dbReference type="InterPro" id="IPR036291">
    <property type="entry name" value="NAD(P)-bd_dom_sf"/>
</dbReference>
<name>A0A1H8FEA9_9RHOB</name>
<keyword evidence="4" id="KW-0442">Lipid degradation</keyword>
<keyword evidence="8" id="KW-0456">Lyase</keyword>
<dbReference type="Pfam" id="PF00725">
    <property type="entry name" value="3HCDH"/>
    <property type="match status" value="1"/>
</dbReference>
<dbReference type="UniPathway" id="UPA00659"/>
<dbReference type="InterPro" id="IPR029045">
    <property type="entry name" value="ClpP/crotonase-like_dom_sf"/>
</dbReference>
<dbReference type="Pfam" id="PF02737">
    <property type="entry name" value="3HCDH_N"/>
    <property type="match status" value="1"/>
</dbReference>
<dbReference type="RefSeq" id="WP_050520531.1">
    <property type="nucleotide sequence ID" value="NZ_FOCO01000010.1"/>
</dbReference>
<sequence length="730" mass="77263">MTDFKYAVDADGVATLTWDTAGKSMNVMSQEAFLTLEGMVDRALADAGVKGIIITSAKKDFAGGMDLNVIAAMRDAGGAQGIFDGVMGMHAILRKIERAGMDPKTLKGGKPIVAALPGTALGIGLEIPLACHRIIAADNPRAKIGLPEIMVGIFPGAGGTTRLVRKMGAMMAAPFLLEGKLSDPKAAKAAGLIDEVVAPEDLLARAKEWVLAAASADLVKPWDAKGYKMPGGAPYHPAGFLTFVGASAMVHGKTMGVYPAAKALLSAVYEGALVPFDVALKIEARWFTSVLMNPSSSAMIRSLFINKEALEKGAVRPAVPDQSVQKLGVIGAGMMGAGIAYVAANAGIEVVLIDAQQDAADRGKSYSAGILDKGISRRKVTEDQKAEVLARITATTDYAALAGCDLVVEAVFEDMKVKADVTAKVEAVVGPDCIFATNTSTLPISDLAKASQRAAQFIGIHFFSPVDKMLLVEIIRGRETGDRAVAKALDFVRQIRKTPIVVNDARFFYANRCIIPYINEGIRMVAEGVEPVLVENAAKLVGMPLGPLQLVDETSIDLGVKIAKATRLAMGDAYPDGAVDVVLFAMSDQGRLGKKANAGFYAYDEKGKRLGLWDGLEAAYPVADVQPELGDVQHRLLMAQVLEAVRALEDGVLMDIREGDVGAILGWGFAPWSGGPLSWLDMIGAARAVAICDDLTARFGERFKTPALLRDMAAKGDGFYTRFAPHRKAA</sequence>
<dbReference type="InterPro" id="IPR008927">
    <property type="entry name" value="6-PGluconate_DH-like_C_sf"/>
</dbReference>
<dbReference type="CDD" id="cd06558">
    <property type="entry name" value="crotonase-like"/>
    <property type="match status" value="1"/>
</dbReference>
<dbReference type="SUPFAM" id="SSF52096">
    <property type="entry name" value="ClpP/crotonase"/>
    <property type="match status" value="1"/>
</dbReference>
<feature type="domain" description="3-hydroxyacyl-CoA dehydrogenase NAD binding" evidence="12">
    <location>
        <begin position="326"/>
        <end position="504"/>
    </location>
</feature>
<comment type="catalytic activity">
    <reaction evidence="10">
        <text>a (3S)-3-hydroxyacyl-CoA + NAD(+) = a 3-oxoacyl-CoA + NADH + H(+)</text>
        <dbReference type="Rhea" id="RHEA:22432"/>
        <dbReference type="ChEBI" id="CHEBI:15378"/>
        <dbReference type="ChEBI" id="CHEBI:57318"/>
        <dbReference type="ChEBI" id="CHEBI:57540"/>
        <dbReference type="ChEBI" id="CHEBI:57945"/>
        <dbReference type="ChEBI" id="CHEBI:90726"/>
        <dbReference type="EC" id="1.1.1.35"/>
    </reaction>
</comment>
<dbReference type="EMBL" id="FOCO01000010">
    <property type="protein sequence ID" value="SEN29527.1"/>
    <property type="molecule type" value="Genomic_DNA"/>
</dbReference>
<dbReference type="InterPro" id="IPR006108">
    <property type="entry name" value="3HC_DH_C"/>
</dbReference>
<comment type="similarity">
    <text evidence="2">In the central section; belongs to the 3-hydroxyacyl-CoA dehydrogenase family.</text>
</comment>
<dbReference type="InterPro" id="IPR006176">
    <property type="entry name" value="3-OHacyl-CoA_DH_NAD-bd"/>
</dbReference>
<dbReference type="GO" id="GO:0016509">
    <property type="term" value="F:long-chain (3S)-3-hydroxyacyl-CoA dehydrogenase (NAD+) activity"/>
    <property type="evidence" value="ECO:0007669"/>
    <property type="project" value="TreeGrafter"/>
</dbReference>
<keyword evidence="9" id="KW-0511">Multifunctional enzyme</keyword>